<evidence type="ECO:0000313" key="5">
    <source>
        <dbReference type="Proteomes" id="UP000256645"/>
    </source>
</evidence>
<keyword evidence="5" id="KW-1185">Reference proteome</keyword>
<dbReference type="GO" id="GO:1990423">
    <property type="term" value="C:RZZ complex"/>
    <property type="evidence" value="ECO:0007669"/>
    <property type="project" value="TreeGrafter"/>
</dbReference>
<feature type="region of interest" description="Disordered" evidence="2">
    <location>
        <begin position="444"/>
        <end position="510"/>
    </location>
</feature>
<dbReference type="GO" id="GO:0005737">
    <property type="term" value="C:cytoplasm"/>
    <property type="evidence" value="ECO:0007669"/>
    <property type="project" value="GOC"/>
</dbReference>
<dbReference type="InterPro" id="IPR046362">
    <property type="entry name" value="Zw10/DSL1_C_sf"/>
</dbReference>
<feature type="coiled-coil region" evidence="1">
    <location>
        <begin position="33"/>
        <end position="60"/>
    </location>
</feature>
<keyword evidence="1" id="KW-0175">Coiled coil</keyword>
<evidence type="ECO:0000256" key="1">
    <source>
        <dbReference type="SAM" id="Coils"/>
    </source>
</evidence>
<dbReference type="OrthoDB" id="534815at2759"/>
<dbReference type="Proteomes" id="UP000256645">
    <property type="component" value="Unassembled WGS sequence"/>
</dbReference>
<dbReference type="STRING" id="1849047.A0A3D8R0W6"/>
<sequence>MSSTNVLGDTLLQFSRDGVFPEDEAVSAATIETPALQAALQVLQNAKDELEAEVRQISRDQPPDVDLWIENAQGIQDDIRQTKSLASEIVREAEAGDQRIEDMKDKEIHVEFLSREALFNDQLLETLKSIRAANELMDEAQQVAAERKLIDAVNILKKAKLAIDDIKIDRTARAKTLLHIRHEDLHSKLHESLIEIWGALVEFNHKERSLYIRHKLDGVGMDLDQAILGLETFNEVESSVQKFSQQLNDVIIRHRTDLHGFPEGHSLESIEVEGECLRLGKQTVDRNVKSLFQDLEVIVKYLSNNLPAEFAKRLTEAIIPSLAERIEQDWLRTCIPVSLDAMAEYQSLLACVLGFAKMLDGMQIRGSAPFHEWVQGASKNWLVKRRDDAMDCIRNKLACGIGKPKQAIHIEKAMVTKDESLQLGLNHQNGNTAQEADEWAAWGSDDEGEVEQPQRSLSPDMGRVQTEAGQDADDDVAQSWGDVWDIDDEPQEPEPAAQTSTTRRHSIKPKEKELSLSEMYTISSIPDHVVETIKRVLEDAGTLSKEENSALPVAPAAMGLFNLPAFILAMYRSVSPLCYGADEKMYLYTDSIYMADELKGYSTKWFEREDIPARAQKRMKLDADIKTLENFGKRAYIEVMNLHKTVIKDLMGGAQNFLLTHGQDLAPEVEDNAKNVVTHVKKQAQIWKPLLPKSAWAQAVGSLANVAATKLVQDVADLDSLSVDAAESTARVIEEITTLDELFVAEGSEMPLTSQYADQWLKLQFLSQVLQSNQNDIRYMWFESDLSLYFSAQEVKDLIQLSFAENAGQKLLIKEILARPFPRE</sequence>
<dbReference type="AlphaFoldDB" id="A0A3D8R0W6"/>
<feature type="domain" description="ZW10 C-terminal helical" evidence="3">
    <location>
        <begin position="674"/>
        <end position="810"/>
    </location>
</feature>
<evidence type="ECO:0000259" key="3">
    <source>
        <dbReference type="Pfam" id="PF22766"/>
    </source>
</evidence>
<dbReference type="Gene3D" id="1.10.357.150">
    <property type="match status" value="1"/>
</dbReference>
<gene>
    <name evidence="4" type="ORF">BP6252_09075</name>
</gene>
<accession>A0A3D8R0W6</accession>
<comment type="caution">
    <text evidence="4">The sequence shown here is derived from an EMBL/GenBank/DDBJ whole genome shotgun (WGS) entry which is preliminary data.</text>
</comment>
<dbReference type="InterPro" id="IPR055148">
    <property type="entry name" value="ZW10_C_2"/>
</dbReference>
<dbReference type="PANTHER" id="PTHR12205">
    <property type="entry name" value="CENTROMERE/KINETOCHORE PROTEIN ZW10"/>
    <property type="match status" value="1"/>
</dbReference>
<organism evidence="4 5">
    <name type="scientific">Coleophoma cylindrospora</name>
    <dbReference type="NCBI Taxonomy" id="1849047"/>
    <lineage>
        <taxon>Eukaryota</taxon>
        <taxon>Fungi</taxon>
        <taxon>Dikarya</taxon>
        <taxon>Ascomycota</taxon>
        <taxon>Pezizomycotina</taxon>
        <taxon>Leotiomycetes</taxon>
        <taxon>Helotiales</taxon>
        <taxon>Dermateaceae</taxon>
        <taxon>Coleophoma</taxon>
    </lineage>
</organism>
<name>A0A3D8R0W6_9HELO</name>
<dbReference type="Pfam" id="PF22766">
    <property type="entry name" value="ZW10_C2"/>
    <property type="match status" value="1"/>
</dbReference>
<proteinExistence type="predicted"/>
<evidence type="ECO:0000313" key="4">
    <source>
        <dbReference type="EMBL" id="RDW67679.1"/>
    </source>
</evidence>
<reference evidence="4 5" key="1">
    <citation type="journal article" date="2018" name="IMA Fungus">
        <title>IMA Genome-F 9: Draft genome sequence of Annulohypoxylon stygium, Aspergillus mulundensis, Berkeleyomyces basicola (syn. Thielaviopsis basicola), Ceratocystis smalleyi, two Cercospora beticola strains, Coleophoma cylindrospora, Fusarium fracticaudum, Phialophora cf. hyalina, and Morchella septimelata.</title>
        <authorList>
            <person name="Wingfield B.D."/>
            <person name="Bills G.F."/>
            <person name="Dong Y."/>
            <person name="Huang W."/>
            <person name="Nel W.J."/>
            <person name="Swalarsk-Parry B.S."/>
            <person name="Vaghefi N."/>
            <person name="Wilken P.M."/>
            <person name="An Z."/>
            <person name="de Beer Z.W."/>
            <person name="De Vos L."/>
            <person name="Chen L."/>
            <person name="Duong T.A."/>
            <person name="Gao Y."/>
            <person name="Hammerbacher A."/>
            <person name="Kikkert J.R."/>
            <person name="Li Y."/>
            <person name="Li H."/>
            <person name="Li K."/>
            <person name="Li Q."/>
            <person name="Liu X."/>
            <person name="Ma X."/>
            <person name="Naidoo K."/>
            <person name="Pethybridge S.J."/>
            <person name="Sun J."/>
            <person name="Steenkamp E.T."/>
            <person name="van der Nest M.A."/>
            <person name="van Wyk S."/>
            <person name="Wingfield M.J."/>
            <person name="Xiong C."/>
            <person name="Yue Q."/>
            <person name="Zhang X."/>
        </authorList>
    </citation>
    <scope>NUCLEOTIDE SEQUENCE [LARGE SCALE GENOMIC DNA]</scope>
    <source>
        <strain evidence="4 5">BP6252</strain>
    </source>
</reference>
<dbReference type="EMBL" id="PDLM01000010">
    <property type="protein sequence ID" value="RDW67679.1"/>
    <property type="molecule type" value="Genomic_DNA"/>
</dbReference>
<dbReference type="PANTHER" id="PTHR12205:SF0">
    <property type="entry name" value="CENTROMERE_KINETOCHORE PROTEIN ZW10 HOMOLOG"/>
    <property type="match status" value="1"/>
</dbReference>
<evidence type="ECO:0000256" key="2">
    <source>
        <dbReference type="SAM" id="MobiDB-lite"/>
    </source>
</evidence>
<dbReference type="GO" id="GO:0006888">
    <property type="term" value="P:endoplasmic reticulum to Golgi vesicle-mediated transport"/>
    <property type="evidence" value="ECO:0007669"/>
    <property type="project" value="TreeGrafter"/>
</dbReference>
<dbReference type="GO" id="GO:0007094">
    <property type="term" value="P:mitotic spindle assembly checkpoint signaling"/>
    <property type="evidence" value="ECO:0007669"/>
    <property type="project" value="TreeGrafter"/>
</dbReference>
<protein>
    <recommendedName>
        <fullName evidence="3">ZW10 C-terminal helical domain-containing protein</fullName>
    </recommendedName>
</protein>